<feature type="transmembrane region" description="Helical" evidence="1">
    <location>
        <begin position="48"/>
        <end position="67"/>
    </location>
</feature>
<feature type="transmembrane region" description="Helical" evidence="1">
    <location>
        <begin position="6"/>
        <end position="27"/>
    </location>
</feature>
<gene>
    <name evidence="2" type="ORF">CCR75_008274</name>
</gene>
<evidence type="ECO:0000256" key="1">
    <source>
        <dbReference type="SAM" id="Phobius"/>
    </source>
</evidence>
<keyword evidence="3" id="KW-1185">Reference proteome</keyword>
<dbReference type="OrthoDB" id="106974at2759"/>
<dbReference type="Proteomes" id="UP000294530">
    <property type="component" value="Unassembled WGS sequence"/>
</dbReference>
<protein>
    <submittedName>
        <fullName evidence="2">Uncharacterized protein</fullName>
    </submittedName>
</protein>
<accession>A0A976IF60</accession>
<dbReference type="KEGG" id="blac:94351999"/>
<dbReference type="EMBL" id="SHOA02000002">
    <property type="protein sequence ID" value="TDH69586.1"/>
    <property type="molecule type" value="Genomic_DNA"/>
</dbReference>
<dbReference type="GeneID" id="94351999"/>
<proteinExistence type="predicted"/>
<keyword evidence="1" id="KW-0812">Transmembrane</keyword>
<reference evidence="2 3" key="1">
    <citation type="journal article" date="2021" name="Genome Biol.">
        <title>AFLAP: assembly-free linkage analysis pipeline using k-mers from genome sequencing data.</title>
        <authorList>
            <person name="Fletcher K."/>
            <person name="Zhang L."/>
            <person name="Gil J."/>
            <person name="Han R."/>
            <person name="Cavanaugh K."/>
            <person name="Michelmore R."/>
        </authorList>
    </citation>
    <scope>NUCLEOTIDE SEQUENCE [LARGE SCALE GENOMIC DNA]</scope>
    <source>
        <strain evidence="2 3">SF5</strain>
    </source>
</reference>
<keyword evidence="1" id="KW-1133">Transmembrane helix</keyword>
<organism evidence="2 3">
    <name type="scientific">Bremia lactucae</name>
    <name type="common">Lettuce downy mildew</name>
    <dbReference type="NCBI Taxonomy" id="4779"/>
    <lineage>
        <taxon>Eukaryota</taxon>
        <taxon>Sar</taxon>
        <taxon>Stramenopiles</taxon>
        <taxon>Oomycota</taxon>
        <taxon>Peronosporomycetes</taxon>
        <taxon>Peronosporales</taxon>
        <taxon>Peronosporaceae</taxon>
        <taxon>Bremia</taxon>
    </lineage>
</organism>
<keyword evidence="1" id="KW-0472">Membrane</keyword>
<comment type="caution">
    <text evidence="2">The sequence shown here is derived from an EMBL/GenBank/DDBJ whole genome shotgun (WGS) entry which is preliminary data.</text>
</comment>
<dbReference type="AlphaFoldDB" id="A0A976IF60"/>
<evidence type="ECO:0000313" key="2">
    <source>
        <dbReference type="EMBL" id="TDH69586.1"/>
    </source>
</evidence>
<dbReference type="RefSeq" id="XP_067819085.1">
    <property type="nucleotide sequence ID" value="XM_067966328.1"/>
</dbReference>
<sequence length="133" mass="14757">MECNHLTAAVVLSAAGMLLLPTFGLLLRLQPEFVIGLHASSSSAEFKCYIVGSLYAGVCLVCCLLSICETRGCYTNKSNKSRSEAKQGVRQFRLIFNKLEPTEFAMDGMDRRGATFSNSKQTLELPHEFRQNE</sequence>
<name>A0A976IF60_BRELC</name>
<evidence type="ECO:0000313" key="3">
    <source>
        <dbReference type="Proteomes" id="UP000294530"/>
    </source>
</evidence>